<keyword evidence="7" id="KW-0963">Cytoplasm</keyword>
<dbReference type="Gene3D" id="3.40.50.1470">
    <property type="entry name" value="Peptidyl-tRNA hydrolase"/>
    <property type="match status" value="1"/>
</dbReference>
<reference evidence="8 9" key="1">
    <citation type="submission" date="2015-11" db="EMBL/GenBank/DDBJ databases">
        <title>The complete genome of Buchnera aphidicola from Diuraphis noxia biotype SAM.</title>
        <authorList>
            <person name="Burger N.F.V."/>
            <person name="Oberholster A.-M."/>
        </authorList>
    </citation>
    <scope>NUCLEOTIDE SEQUENCE [LARGE SCALE GENOMIC DNA]</scope>
    <source>
        <strain evidence="8">SAM</strain>
    </source>
</reference>
<evidence type="ECO:0000313" key="9">
    <source>
        <dbReference type="Proteomes" id="UP000093070"/>
    </source>
</evidence>
<dbReference type="HAMAP" id="MF_00083">
    <property type="entry name" value="Pept_tRNA_hydro_bact"/>
    <property type="match status" value="1"/>
</dbReference>
<feature type="site" description="Stabilizes the basic form of H active site to accept a proton" evidence="7">
    <location>
        <position position="95"/>
    </location>
</feature>
<comment type="subcellular location">
    <subcellularLocation>
        <location evidence="7">Cytoplasm</location>
    </subcellularLocation>
</comment>
<evidence type="ECO:0000256" key="5">
    <source>
        <dbReference type="ARBA" id="ARBA00038063"/>
    </source>
</evidence>
<feature type="binding site" evidence="7">
    <location>
        <position position="116"/>
    </location>
    <ligand>
        <name>tRNA</name>
        <dbReference type="ChEBI" id="CHEBI:17843"/>
    </ligand>
</feature>
<dbReference type="Pfam" id="PF01195">
    <property type="entry name" value="Pept_tRNA_hydro"/>
    <property type="match status" value="1"/>
</dbReference>
<dbReference type="InterPro" id="IPR001328">
    <property type="entry name" value="Pept_tRNA_hydro"/>
</dbReference>
<dbReference type="GO" id="GO:0072344">
    <property type="term" value="P:rescue of stalled ribosome"/>
    <property type="evidence" value="ECO:0007669"/>
    <property type="project" value="UniProtKB-UniRule"/>
</dbReference>
<feature type="binding site" evidence="7">
    <location>
        <position position="70"/>
    </location>
    <ligand>
        <name>tRNA</name>
        <dbReference type="ChEBI" id="CHEBI:17843"/>
    </ligand>
</feature>
<dbReference type="PATRIC" id="fig|118101.4.peg.186"/>
<accession>A0A1B2H891</accession>
<feature type="binding site" evidence="7">
    <location>
        <position position="17"/>
    </location>
    <ligand>
        <name>tRNA</name>
        <dbReference type="ChEBI" id="CHEBI:17843"/>
    </ligand>
</feature>
<dbReference type="NCBIfam" id="TIGR00447">
    <property type="entry name" value="pth"/>
    <property type="match status" value="1"/>
</dbReference>
<comment type="subunit">
    <text evidence="7">Monomer.</text>
</comment>
<keyword evidence="3 7" id="KW-0378">Hydrolase</keyword>
<dbReference type="InterPro" id="IPR036416">
    <property type="entry name" value="Pept_tRNA_hydro_sf"/>
</dbReference>
<dbReference type="PANTHER" id="PTHR17224:SF1">
    <property type="entry name" value="PEPTIDYL-TRNA HYDROLASE"/>
    <property type="match status" value="1"/>
</dbReference>
<dbReference type="PANTHER" id="PTHR17224">
    <property type="entry name" value="PEPTIDYL-TRNA HYDROLASE"/>
    <property type="match status" value="1"/>
</dbReference>
<dbReference type="SUPFAM" id="SSF53178">
    <property type="entry name" value="Peptidyl-tRNA hydrolase-like"/>
    <property type="match status" value="1"/>
</dbReference>
<protein>
    <recommendedName>
        <fullName evidence="6 7">Peptidyl-tRNA hydrolase</fullName>
        <shortName evidence="7">Pth</shortName>
        <ecNumber evidence="1 7">3.1.1.29</ecNumber>
    </recommendedName>
</protein>
<comment type="function">
    <text evidence="7">Hydrolyzes ribosome-free peptidyl-tRNAs (with 1 or more amino acids incorporated), which drop off the ribosome during protein synthesis, or as a result of ribosome stalling.</text>
</comment>
<keyword evidence="4 7" id="KW-0694">RNA-binding</keyword>
<proteinExistence type="inferred from homology"/>
<evidence type="ECO:0000256" key="1">
    <source>
        <dbReference type="ARBA" id="ARBA00013260"/>
    </source>
</evidence>
<evidence type="ECO:0000256" key="7">
    <source>
        <dbReference type="HAMAP-Rule" id="MF_00083"/>
    </source>
</evidence>
<dbReference type="EC" id="3.1.1.29" evidence="1 7"/>
<comment type="similarity">
    <text evidence="5 7">Belongs to the PTH family.</text>
</comment>
<evidence type="ECO:0000256" key="6">
    <source>
        <dbReference type="ARBA" id="ARBA00050038"/>
    </source>
</evidence>
<feature type="site" description="Discriminates between blocked and unblocked aminoacyl-tRNA" evidence="7">
    <location>
        <position position="12"/>
    </location>
</feature>
<dbReference type="PROSITE" id="PS01196">
    <property type="entry name" value="PEPT_TRNA_HYDROL_2"/>
    <property type="match status" value="1"/>
</dbReference>
<comment type="catalytic activity">
    <reaction evidence="7">
        <text>an N-acyl-L-alpha-aminoacyl-tRNA + H2O = an N-acyl-L-amino acid + a tRNA + H(+)</text>
        <dbReference type="Rhea" id="RHEA:54448"/>
        <dbReference type="Rhea" id="RHEA-COMP:10123"/>
        <dbReference type="Rhea" id="RHEA-COMP:13883"/>
        <dbReference type="ChEBI" id="CHEBI:15377"/>
        <dbReference type="ChEBI" id="CHEBI:15378"/>
        <dbReference type="ChEBI" id="CHEBI:59874"/>
        <dbReference type="ChEBI" id="CHEBI:78442"/>
        <dbReference type="ChEBI" id="CHEBI:138191"/>
        <dbReference type="EC" id="3.1.1.29"/>
    </reaction>
</comment>
<dbReference type="FunFam" id="3.40.50.1470:FF:000001">
    <property type="entry name" value="Peptidyl-tRNA hydrolase"/>
    <property type="match status" value="1"/>
</dbReference>
<dbReference type="InterPro" id="IPR018171">
    <property type="entry name" value="Pept_tRNA_hydro_CS"/>
</dbReference>
<evidence type="ECO:0000256" key="2">
    <source>
        <dbReference type="ARBA" id="ARBA00022555"/>
    </source>
</evidence>
<evidence type="ECO:0000256" key="3">
    <source>
        <dbReference type="ARBA" id="ARBA00022801"/>
    </source>
</evidence>
<feature type="binding site" evidence="7">
    <location>
        <position position="68"/>
    </location>
    <ligand>
        <name>tRNA</name>
        <dbReference type="ChEBI" id="CHEBI:17843"/>
    </ligand>
</feature>
<dbReference type="CDD" id="cd00462">
    <property type="entry name" value="PTH"/>
    <property type="match status" value="1"/>
</dbReference>
<dbReference type="GO" id="GO:0004045">
    <property type="term" value="F:peptidyl-tRNA hydrolase activity"/>
    <property type="evidence" value="ECO:0007669"/>
    <property type="project" value="UniProtKB-UniRule"/>
</dbReference>
<dbReference type="EMBL" id="CP013259">
    <property type="protein sequence ID" value="ANZ22420.1"/>
    <property type="molecule type" value="Genomic_DNA"/>
</dbReference>
<evidence type="ECO:0000256" key="4">
    <source>
        <dbReference type="ARBA" id="ARBA00022884"/>
    </source>
</evidence>
<name>A0A1B2H891_BUCDN</name>
<organism evidence="8 9">
    <name type="scientific">Buchnera aphidicola subsp. Diuraphis noxia</name>
    <dbReference type="NCBI Taxonomy" id="118101"/>
    <lineage>
        <taxon>Bacteria</taxon>
        <taxon>Pseudomonadati</taxon>
        <taxon>Pseudomonadota</taxon>
        <taxon>Gammaproteobacteria</taxon>
        <taxon>Enterobacterales</taxon>
        <taxon>Erwiniaceae</taxon>
        <taxon>Buchnera</taxon>
    </lineage>
</organism>
<comment type="function">
    <text evidence="7">Catalyzes the release of premature peptidyl moieties from peptidyl-tRNA molecules trapped in stalled 50S ribosomal subunits, and thus maintains levels of free tRNAs and 50S ribosomes.</text>
</comment>
<dbReference type="GO" id="GO:0005737">
    <property type="term" value="C:cytoplasm"/>
    <property type="evidence" value="ECO:0007669"/>
    <property type="project" value="UniProtKB-SubCell"/>
</dbReference>
<feature type="active site" description="Proton acceptor" evidence="7">
    <location>
        <position position="22"/>
    </location>
</feature>
<evidence type="ECO:0000313" key="8">
    <source>
        <dbReference type="EMBL" id="ANZ22420.1"/>
    </source>
</evidence>
<dbReference type="AlphaFoldDB" id="A0A1B2H891"/>
<sequence length="182" mass="21114">MNTIKMIVGLSNPKKEYHQTRHNVGSWFVYLLAQRYLKILKEEKKFFGFTSFLNIESNYIRLLVPNIFMNLNGKSVFKMASFYNIHLNEILIVHDDLELNPGIAKLKHSYGHNGHNGLRSIICTFKKKTNFHRFRIGIGRPSSKSQVSSFVLSIPDKCEKFSIKQSILHAIEETIHSFILKT</sequence>
<dbReference type="GO" id="GO:0000049">
    <property type="term" value="F:tRNA binding"/>
    <property type="evidence" value="ECO:0007669"/>
    <property type="project" value="UniProtKB-UniRule"/>
</dbReference>
<dbReference type="OrthoDB" id="9800507at2"/>
<keyword evidence="2 7" id="KW-0820">tRNA-binding</keyword>
<dbReference type="GO" id="GO:0006515">
    <property type="term" value="P:protein quality control for misfolded or incompletely synthesized proteins"/>
    <property type="evidence" value="ECO:0007669"/>
    <property type="project" value="UniProtKB-UniRule"/>
</dbReference>
<dbReference type="STRING" id="118101.ATN01_00955"/>
<gene>
    <name evidence="7" type="primary">pth</name>
    <name evidence="8" type="ORF">ATN01_00955</name>
</gene>
<dbReference type="Proteomes" id="UP000093070">
    <property type="component" value="Chromosome"/>
</dbReference>